<accession>A0A4R7JL61</accession>
<dbReference type="GO" id="GO:0004177">
    <property type="term" value="F:aminopeptidase activity"/>
    <property type="evidence" value="ECO:0007669"/>
    <property type="project" value="UniProtKB-KW"/>
</dbReference>
<proteinExistence type="predicted"/>
<dbReference type="Proteomes" id="UP000295830">
    <property type="component" value="Unassembled WGS sequence"/>
</dbReference>
<gene>
    <name evidence="2" type="ORF">DES49_2723</name>
</gene>
<dbReference type="EMBL" id="SOAX01000007">
    <property type="protein sequence ID" value="TDT37763.1"/>
    <property type="molecule type" value="Genomic_DNA"/>
</dbReference>
<reference evidence="2 3" key="1">
    <citation type="submission" date="2019-03" db="EMBL/GenBank/DDBJ databases">
        <title>Genomic Encyclopedia of Type Strains, Phase IV (KMG-IV): sequencing the most valuable type-strain genomes for metagenomic binning, comparative biology and taxonomic classification.</title>
        <authorList>
            <person name="Goeker M."/>
        </authorList>
    </citation>
    <scope>NUCLEOTIDE SEQUENCE [LARGE SCALE GENOMIC DNA]</scope>
    <source>
        <strain evidence="2 3">DSM 15505</strain>
    </source>
</reference>
<keyword evidence="3" id="KW-1185">Reference proteome</keyword>
<organism evidence="2 3">
    <name type="scientific">Halospina denitrificans</name>
    <dbReference type="NCBI Taxonomy" id="332522"/>
    <lineage>
        <taxon>Bacteria</taxon>
        <taxon>Pseudomonadati</taxon>
        <taxon>Pseudomonadota</taxon>
        <taxon>Gammaproteobacteria</taxon>
        <taxon>Halospina</taxon>
    </lineage>
</organism>
<evidence type="ECO:0000313" key="3">
    <source>
        <dbReference type="Proteomes" id="UP000295830"/>
    </source>
</evidence>
<sequence>MSQLGRCLILLLLAVPLAGCETLSYYRQAVGGHLSLMMSGEDVAELLEDPDTDPDLRQQLSIANQARRFARDKLDLPVGDSYTEYVELDRPWVLVNLISAPEFSLEARQWCYLFVGCQTYRGYFDIGMARSKARELRAEGYDTFIGGVTAYSTLGWFDDPLHSGFTTLEESRMVALIFHELAHRVLYVDGDTAFNEGFATAVELEGLRLWARETGDDDAFERALARLRHQRRTLALVEATTSQLERLYNRINELPKETLRERKEMLFKQLVADYRALSSNWDQPGPLGEDPRGLNNANLALFRQYNQHIPAFRQMLKTNGYDFKAFYDEVRQLAERPKEERDPILSQRAEAFTGEP</sequence>
<keyword evidence="2" id="KW-0031">Aminopeptidase</keyword>
<dbReference type="InterPro" id="IPR014553">
    <property type="entry name" value="Aminopept"/>
</dbReference>
<comment type="caution">
    <text evidence="2">The sequence shown here is derived from an EMBL/GenBank/DDBJ whole genome shotgun (WGS) entry which is preliminary data.</text>
</comment>
<dbReference type="AlphaFoldDB" id="A0A4R7JL61"/>
<dbReference type="PIRSF" id="PIRSF029285">
    <property type="entry name" value="Aminopept"/>
    <property type="match status" value="1"/>
</dbReference>
<protein>
    <submittedName>
        <fullName evidence="2">Putative aminopeptidase</fullName>
    </submittedName>
</protein>
<dbReference type="OrthoDB" id="357991at2"/>
<dbReference type="Pfam" id="PF10023">
    <property type="entry name" value="Aminopep"/>
    <property type="match status" value="1"/>
</dbReference>
<dbReference type="RefSeq" id="WP_133736958.1">
    <property type="nucleotide sequence ID" value="NZ_SOAX01000007.1"/>
</dbReference>
<evidence type="ECO:0000313" key="2">
    <source>
        <dbReference type="EMBL" id="TDT37763.1"/>
    </source>
</evidence>
<feature type="region of interest" description="Disordered" evidence="1">
    <location>
        <begin position="336"/>
        <end position="356"/>
    </location>
</feature>
<keyword evidence="2" id="KW-0378">Hydrolase</keyword>
<name>A0A4R7JL61_9GAMM</name>
<keyword evidence="2" id="KW-0645">Protease</keyword>
<evidence type="ECO:0000256" key="1">
    <source>
        <dbReference type="SAM" id="MobiDB-lite"/>
    </source>
</evidence>